<dbReference type="Pfam" id="PF00588">
    <property type="entry name" value="SpoU_methylase"/>
    <property type="match status" value="1"/>
</dbReference>
<protein>
    <recommendedName>
        <fullName evidence="5">tRNA (cytidine/uridine-2'-O-)-methyltransferase TrmJ</fullName>
        <ecNumber evidence="5">2.1.1.200</ecNumber>
    </recommendedName>
    <alternativeName>
        <fullName evidence="5">tRNA (cytidine(32)/uridine(32)-2'-O)-methyltransferase</fullName>
    </alternativeName>
    <alternativeName>
        <fullName evidence="5">tRNA Cm32/Um32 methyltransferase</fullName>
    </alternativeName>
</protein>
<feature type="domain" description="tRNA/rRNA methyltransferase SpoU type" evidence="6">
    <location>
        <begin position="1"/>
        <end position="150"/>
    </location>
</feature>
<keyword evidence="2 5" id="KW-0489">Methyltransferase</keyword>
<organism evidence="7 8">
    <name type="scientific">Burkholderia singularis</name>
    <dbReference type="NCBI Taxonomy" id="1503053"/>
    <lineage>
        <taxon>Bacteria</taxon>
        <taxon>Pseudomonadati</taxon>
        <taxon>Pseudomonadota</taxon>
        <taxon>Betaproteobacteria</taxon>
        <taxon>Burkholderiales</taxon>
        <taxon>Burkholderiaceae</taxon>
        <taxon>Burkholderia</taxon>
        <taxon>pseudomallei group</taxon>
    </lineage>
</organism>
<keyword evidence="4 5" id="KW-0949">S-adenosyl-L-methionine</keyword>
<dbReference type="GO" id="GO:0160206">
    <property type="term" value="F:tRNA (cytidine(32)/uridine(32)-2'-O)-methyltransferase activity"/>
    <property type="evidence" value="ECO:0007669"/>
    <property type="project" value="UniProtKB-EC"/>
</dbReference>
<comment type="similarity">
    <text evidence="1">Belongs to the class IV-like SAM-binding methyltransferase superfamily. RNA methyltransferase TrmH family.</text>
</comment>
<dbReference type="PIRSF" id="PIRSF004808">
    <property type="entry name" value="LasT"/>
    <property type="match status" value="1"/>
</dbReference>
<dbReference type="PANTHER" id="PTHR42786">
    <property type="entry name" value="TRNA/RRNA METHYLTRANSFERASE"/>
    <property type="match status" value="1"/>
</dbReference>
<evidence type="ECO:0000313" key="8">
    <source>
        <dbReference type="Proteomes" id="UP000198460"/>
    </source>
</evidence>
<dbReference type="NCBIfam" id="TIGR00050">
    <property type="entry name" value="rRNA_methyl_1"/>
    <property type="match status" value="1"/>
</dbReference>
<dbReference type="InterPro" id="IPR029028">
    <property type="entry name" value="Alpha/beta_knot_MTases"/>
</dbReference>
<reference evidence="7 8" key="1">
    <citation type="submission" date="2017-04" db="EMBL/GenBank/DDBJ databases">
        <authorList>
            <person name="Afonso C.L."/>
            <person name="Miller P.J."/>
            <person name="Scott M.A."/>
            <person name="Spackman E."/>
            <person name="Goraichik I."/>
            <person name="Dimitrov K.M."/>
            <person name="Suarez D.L."/>
            <person name="Swayne D.E."/>
        </authorList>
    </citation>
    <scope>NUCLEOTIDE SEQUENCE [LARGE SCALE GENOMIC DNA]</scope>
    <source>
        <strain evidence="7">LMG 28154</strain>
    </source>
</reference>
<dbReference type="GO" id="GO:0005829">
    <property type="term" value="C:cytosol"/>
    <property type="evidence" value="ECO:0007669"/>
    <property type="project" value="TreeGrafter"/>
</dbReference>
<dbReference type="EMBL" id="FXAN01000063">
    <property type="protein sequence ID" value="SMG00925.1"/>
    <property type="molecule type" value="Genomic_DNA"/>
</dbReference>
<name>A0A238H758_9BURK</name>
<dbReference type="Gene3D" id="1.10.8.590">
    <property type="match status" value="1"/>
</dbReference>
<dbReference type="Proteomes" id="UP000198460">
    <property type="component" value="Unassembled WGS sequence"/>
</dbReference>
<evidence type="ECO:0000256" key="3">
    <source>
        <dbReference type="ARBA" id="ARBA00022679"/>
    </source>
</evidence>
<evidence type="ECO:0000256" key="5">
    <source>
        <dbReference type="RuleBase" id="RU362024"/>
    </source>
</evidence>
<dbReference type="AlphaFoldDB" id="A0A238H758"/>
<dbReference type="CDD" id="cd18093">
    <property type="entry name" value="SpoU-like_TrmJ"/>
    <property type="match status" value="1"/>
</dbReference>
<comment type="subunit">
    <text evidence="5">Homodimer.</text>
</comment>
<gene>
    <name evidence="5" type="primary">trmJ</name>
    <name evidence="7" type="ORF">BSIN_3906</name>
</gene>
<evidence type="ECO:0000256" key="2">
    <source>
        <dbReference type="ARBA" id="ARBA00022603"/>
    </source>
</evidence>
<evidence type="ECO:0000256" key="4">
    <source>
        <dbReference type="ARBA" id="ARBA00022691"/>
    </source>
</evidence>
<dbReference type="PANTHER" id="PTHR42786:SF2">
    <property type="entry name" value="TRNA (CYTIDINE_URIDINE-2'-O-)-METHYLTRANSFERASE TRMJ"/>
    <property type="match status" value="1"/>
</dbReference>
<dbReference type="SUPFAM" id="SSF75217">
    <property type="entry name" value="alpha/beta knot"/>
    <property type="match status" value="1"/>
</dbReference>
<comment type="subcellular location">
    <subcellularLocation>
        <location evidence="5">Cytoplasm</location>
    </subcellularLocation>
</comment>
<keyword evidence="3 7" id="KW-0808">Transferase</keyword>
<keyword evidence="5" id="KW-0819">tRNA processing</keyword>
<dbReference type="Gene3D" id="3.40.1280.10">
    <property type="match status" value="1"/>
</dbReference>
<evidence type="ECO:0000259" key="6">
    <source>
        <dbReference type="Pfam" id="PF00588"/>
    </source>
</evidence>
<keyword evidence="5" id="KW-0963">Cytoplasm</keyword>
<accession>A0A238H758</accession>
<comment type="catalytic activity">
    <reaction evidence="5">
        <text>uridine(32) in tRNA + S-adenosyl-L-methionine = 2'-O-methyluridine(32) in tRNA + S-adenosyl-L-homocysteine + H(+)</text>
        <dbReference type="Rhea" id="RHEA:42936"/>
        <dbReference type="Rhea" id="RHEA-COMP:10107"/>
        <dbReference type="Rhea" id="RHEA-COMP:10290"/>
        <dbReference type="ChEBI" id="CHEBI:15378"/>
        <dbReference type="ChEBI" id="CHEBI:57856"/>
        <dbReference type="ChEBI" id="CHEBI:59789"/>
        <dbReference type="ChEBI" id="CHEBI:65315"/>
        <dbReference type="ChEBI" id="CHEBI:74478"/>
        <dbReference type="EC" id="2.1.1.200"/>
    </reaction>
</comment>
<dbReference type="InterPro" id="IPR029026">
    <property type="entry name" value="tRNA_m1G_MTases_N"/>
</dbReference>
<dbReference type="GO" id="GO:0002128">
    <property type="term" value="P:tRNA nucleoside ribose methylation"/>
    <property type="evidence" value="ECO:0007669"/>
    <property type="project" value="TreeGrafter"/>
</dbReference>
<dbReference type="GO" id="GO:0003723">
    <property type="term" value="F:RNA binding"/>
    <property type="evidence" value="ECO:0007669"/>
    <property type="project" value="InterPro"/>
</dbReference>
<dbReference type="InterPro" id="IPR001537">
    <property type="entry name" value="SpoU_MeTrfase"/>
</dbReference>
<proteinExistence type="inferred from homology"/>
<dbReference type="GO" id="GO:0106339">
    <property type="term" value="F:tRNA (cytidine(32)-2'-O)-methyltransferase activity"/>
    <property type="evidence" value="ECO:0007669"/>
    <property type="project" value="RHEA"/>
</dbReference>
<comment type="function">
    <text evidence="5">Catalyzes the formation of 2'O-methylated cytidine (Cm32) or 2'O-methylated uridine (Um32) at position 32 in tRNA.</text>
</comment>
<comment type="catalytic activity">
    <reaction evidence="5">
        <text>cytidine(32) in tRNA + S-adenosyl-L-methionine = 2'-O-methylcytidine(32) in tRNA + S-adenosyl-L-homocysteine + H(+)</text>
        <dbReference type="Rhea" id="RHEA:42932"/>
        <dbReference type="Rhea" id="RHEA-COMP:10288"/>
        <dbReference type="Rhea" id="RHEA-COMP:10289"/>
        <dbReference type="ChEBI" id="CHEBI:15378"/>
        <dbReference type="ChEBI" id="CHEBI:57856"/>
        <dbReference type="ChEBI" id="CHEBI:59789"/>
        <dbReference type="ChEBI" id="CHEBI:74495"/>
        <dbReference type="ChEBI" id="CHEBI:82748"/>
        <dbReference type="EC" id="2.1.1.200"/>
    </reaction>
</comment>
<evidence type="ECO:0000256" key="1">
    <source>
        <dbReference type="ARBA" id="ARBA00007228"/>
    </source>
</evidence>
<dbReference type="EC" id="2.1.1.200" evidence="5"/>
<evidence type="ECO:0000313" key="7">
    <source>
        <dbReference type="EMBL" id="SMG00925.1"/>
    </source>
</evidence>
<sequence length="248" mass="26554">MLVEPSHPGNVGAAARALKTMGFSRLVLVAPRVPHVQSDPEATAMASGADDVLACAHVVPTLADALNGVHWSIALTARSREYGPPRLAPRAAAATASRHVQRGDIAFVFGNERTGLSNEHVERCSAIAHIPANPAYSSLNLAQAVQVLAYELRVALLDDEAVALPQDAGAGELAQSDEIERMFVHLENALIALDFLDPRHPKKLMSRLRRLFSRTGLEREEVNIVRGIAKHILLKTGERGAGVEGGQP</sequence>
<dbReference type="InterPro" id="IPR004384">
    <property type="entry name" value="RNA_MeTrfase_TrmJ/LasT"/>
</dbReference>